<protein>
    <submittedName>
        <fullName evidence="3">Tyrosine-type recombinase/integrase</fullName>
    </submittedName>
</protein>
<dbReference type="GO" id="GO:0006310">
    <property type="term" value="P:DNA recombination"/>
    <property type="evidence" value="ECO:0007669"/>
    <property type="project" value="UniProtKB-KW"/>
</dbReference>
<dbReference type="PROSITE" id="PS51898">
    <property type="entry name" value="TYR_RECOMBINASE"/>
    <property type="match status" value="1"/>
</dbReference>
<dbReference type="InterPro" id="IPR002104">
    <property type="entry name" value="Integrase_catalytic"/>
</dbReference>
<name>A0A8K0V3W4_9ENTR</name>
<organism evidence="3 4">
    <name type="scientific">Tenebrionibacter intestinalis</name>
    <dbReference type="NCBI Taxonomy" id="2799638"/>
    <lineage>
        <taxon>Bacteria</taxon>
        <taxon>Pseudomonadati</taxon>
        <taxon>Pseudomonadota</taxon>
        <taxon>Gammaproteobacteria</taxon>
        <taxon>Enterobacterales</taxon>
        <taxon>Enterobacteriaceae</taxon>
        <taxon>Tenebrionibacter/Tenebrionicola group</taxon>
        <taxon>Tenebrionibacter</taxon>
    </lineage>
</organism>
<proteinExistence type="predicted"/>
<keyword evidence="1" id="KW-0233">DNA recombination</keyword>
<evidence type="ECO:0000259" key="2">
    <source>
        <dbReference type="PROSITE" id="PS51898"/>
    </source>
</evidence>
<gene>
    <name evidence="3" type="ORF">JJB97_07420</name>
</gene>
<evidence type="ECO:0000256" key="1">
    <source>
        <dbReference type="ARBA" id="ARBA00023172"/>
    </source>
</evidence>
<accession>A0A8K0V3W4</accession>
<dbReference type="SUPFAM" id="SSF56349">
    <property type="entry name" value="DNA breaking-rejoining enzymes"/>
    <property type="match status" value="1"/>
</dbReference>
<evidence type="ECO:0000313" key="3">
    <source>
        <dbReference type="EMBL" id="MBK4715161.1"/>
    </source>
</evidence>
<dbReference type="GO" id="GO:0015074">
    <property type="term" value="P:DNA integration"/>
    <property type="evidence" value="ECO:0007669"/>
    <property type="project" value="InterPro"/>
</dbReference>
<evidence type="ECO:0000313" key="4">
    <source>
        <dbReference type="Proteomes" id="UP000659047"/>
    </source>
</evidence>
<dbReference type="AlphaFoldDB" id="A0A8K0V3W4"/>
<sequence>MKLASRWSFLHNRSVPIAKDVEAFVKTKTSGRLFNASYPHVRTTLKTMKPDLPDGQAVHVLRHTFATHVMIQDGNIITLQRILGYANIQQTMVYAHFAPDYLQDAVTRNPLTGVSIR</sequence>
<dbReference type="GO" id="GO:0003677">
    <property type="term" value="F:DNA binding"/>
    <property type="evidence" value="ECO:0007669"/>
    <property type="project" value="InterPro"/>
</dbReference>
<dbReference type="Gene3D" id="1.10.443.10">
    <property type="entry name" value="Intergrase catalytic core"/>
    <property type="match status" value="1"/>
</dbReference>
<reference evidence="3" key="1">
    <citation type="submission" date="2021-01" db="EMBL/GenBank/DDBJ databases">
        <title>Intestinitalea alba gen. nov., sp. nov., a novel genus of the family Enterobacteriaceae, isolated from the gut of the plastic-eating mealworm Tenebrio molitor L.</title>
        <authorList>
            <person name="Yang Y."/>
        </authorList>
    </citation>
    <scope>NUCLEOTIDE SEQUENCE</scope>
    <source>
        <strain evidence="3">BIT-L3</strain>
    </source>
</reference>
<dbReference type="EMBL" id="JAEPBH010000015">
    <property type="protein sequence ID" value="MBK4715161.1"/>
    <property type="molecule type" value="Genomic_DNA"/>
</dbReference>
<dbReference type="Pfam" id="PF00589">
    <property type="entry name" value="Phage_integrase"/>
    <property type="match status" value="1"/>
</dbReference>
<keyword evidence="4" id="KW-1185">Reference proteome</keyword>
<dbReference type="InterPro" id="IPR011010">
    <property type="entry name" value="DNA_brk_join_enz"/>
</dbReference>
<comment type="caution">
    <text evidence="3">The sequence shown here is derived from an EMBL/GenBank/DDBJ whole genome shotgun (WGS) entry which is preliminary data.</text>
</comment>
<feature type="domain" description="Tyr recombinase" evidence="2">
    <location>
        <begin position="1"/>
        <end position="107"/>
    </location>
</feature>
<dbReference type="Proteomes" id="UP000659047">
    <property type="component" value="Unassembled WGS sequence"/>
</dbReference>
<dbReference type="InterPro" id="IPR013762">
    <property type="entry name" value="Integrase-like_cat_sf"/>
</dbReference>